<protein>
    <recommendedName>
        <fullName evidence="4">Secreted protein</fullName>
    </recommendedName>
</protein>
<gene>
    <name evidence="2" type="ORF">GOODEAATRI_011762</name>
</gene>
<evidence type="ECO:0000313" key="3">
    <source>
        <dbReference type="Proteomes" id="UP001476798"/>
    </source>
</evidence>
<reference evidence="2 3" key="1">
    <citation type="submission" date="2021-06" db="EMBL/GenBank/DDBJ databases">
        <authorList>
            <person name="Palmer J.M."/>
        </authorList>
    </citation>
    <scope>NUCLEOTIDE SEQUENCE [LARGE SCALE GENOMIC DNA]</scope>
    <source>
        <strain evidence="2 3">GA_2019</strain>
        <tissue evidence="2">Muscle</tissue>
    </source>
</reference>
<feature type="chain" id="PRO_5047378672" description="Secreted protein" evidence="1">
    <location>
        <begin position="22"/>
        <end position="141"/>
    </location>
</feature>
<keyword evidence="3" id="KW-1185">Reference proteome</keyword>
<proteinExistence type="predicted"/>
<organism evidence="2 3">
    <name type="scientific">Goodea atripinnis</name>
    <dbReference type="NCBI Taxonomy" id="208336"/>
    <lineage>
        <taxon>Eukaryota</taxon>
        <taxon>Metazoa</taxon>
        <taxon>Chordata</taxon>
        <taxon>Craniata</taxon>
        <taxon>Vertebrata</taxon>
        <taxon>Euteleostomi</taxon>
        <taxon>Actinopterygii</taxon>
        <taxon>Neopterygii</taxon>
        <taxon>Teleostei</taxon>
        <taxon>Neoteleostei</taxon>
        <taxon>Acanthomorphata</taxon>
        <taxon>Ovalentaria</taxon>
        <taxon>Atherinomorphae</taxon>
        <taxon>Cyprinodontiformes</taxon>
        <taxon>Goodeidae</taxon>
        <taxon>Goodea</taxon>
    </lineage>
</organism>
<accession>A0ABV0MRE7</accession>
<comment type="caution">
    <text evidence="2">The sequence shown here is derived from an EMBL/GenBank/DDBJ whole genome shotgun (WGS) entry which is preliminary data.</text>
</comment>
<feature type="signal peptide" evidence="1">
    <location>
        <begin position="1"/>
        <end position="21"/>
    </location>
</feature>
<dbReference type="EMBL" id="JAHRIO010010729">
    <property type="protein sequence ID" value="MEQ2161658.1"/>
    <property type="molecule type" value="Genomic_DNA"/>
</dbReference>
<keyword evidence="1" id="KW-0732">Signal</keyword>
<dbReference type="Proteomes" id="UP001476798">
    <property type="component" value="Unassembled WGS sequence"/>
</dbReference>
<name>A0ABV0MRE7_9TELE</name>
<evidence type="ECO:0008006" key="4">
    <source>
        <dbReference type="Google" id="ProtNLM"/>
    </source>
</evidence>
<sequence length="141" mass="15306">MPQPLLGDFFALLSLLYVSVSLVCLVTNPLEISHAFSGQNPHAGAAASLCLKEARSGFAGEAERNSLFLLSLPLSSDSPCRPFLSVLPLQLICVRRCSQRQQRSQKSLSPRQSKGHRGSWAVLLPHANHRPAGWHVGARAN</sequence>
<evidence type="ECO:0000313" key="2">
    <source>
        <dbReference type="EMBL" id="MEQ2161658.1"/>
    </source>
</evidence>
<evidence type="ECO:0000256" key="1">
    <source>
        <dbReference type="SAM" id="SignalP"/>
    </source>
</evidence>